<organism evidence="1 2">
    <name type="scientific">Paenibacillus odorifer</name>
    <dbReference type="NCBI Taxonomy" id="189426"/>
    <lineage>
        <taxon>Bacteria</taxon>
        <taxon>Bacillati</taxon>
        <taxon>Bacillota</taxon>
        <taxon>Bacilli</taxon>
        <taxon>Bacillales</taxon>
        <taxon>Paenibacillaceae</taxon>
        <taxon>Paenibacillus</taxon>
    </lineage>
</organism>
<name>A0A1R0XEG5_9BACL</name>
<protein>
    <submittedName>
        <fullName evidence="1">Uncharacterized protein</fullName>
    </submittedName>
</protein>
<gene>
    <name evidence="1" type="ORF">BJP51_11600</name>
</gene>
<evidence type="ECO:0000313" key="1">
    <source>
        <dbReference type="EMBL" id="OMD33436.1"/>
    </source>
</evidence>
<accession>A0A1R0XEG5</accession>
<proteinExistence type="predicted"/>
<reference evidence="1 2" key="1">
    <citation type="submission" date="2016-10" db="EMBL/GenBank/DDBJ databases">
        <title>Paenibacillus species isolates.</title>
        <authorList>
            <person name="Beno S.M."/>
        </authorList>
    </citation>
    <scope>NUCLEOTIDE SEQUENCE [LARGE SCALE GENOMIC DNA]</scope>
    <source>
        <strain evidence="1 2">FSL H7-0604</strain>
    </source>
</reference>
<sequence length="90" mass="10860">MIQSIWKKKDARSKSNKLYITKLSKHWNQNIEYILIRRHLHVSVVNSQSVWFYDRINFISSIWEKDVPVQKIMDDILSKLKKKRMSILTA</sequence>
<dbReference type="AlphaFoldDB" id="A0A1R0XEG5"/>
<dbReference type="Proteomes" id="UP000187465">
    <property type="component" value="Unassembled WGS sequence"/>
</dbReference>
<evidence type="ECO:0000313" key="2">
    <source>
        <dbReference type="Proteomes" id="UP000187465"/>
    </source>
</evidence>
<comment type="caution">
    <text evidence="1">The sequence shown here is derived from an EMBL/GenBank/DDBJ whole genome shotgun (WGS) entry which is preliminary data.</text>
</comment>
<dbReference type="EMBL" id="MKQP01000011">
    <property type="protein sequence ID" value="OMD33436.1"/>
    <property type="molecule type" value="Genomic_DNA"/>
</dbReference>